<comment type="caution">
    <text evidence="1">The sequence shown here is derived from an EMBL/GenBank/DDBJ whole genome shotgun (WGS) entry which is preliminary data.</text>
</comment>
<evidence type="ECO:0000313" key="1">
    <source>
        <dbReference type="EMBL" id="ETO12226.1"/>
    </source>
</evidence>
<evidence type="ECO:0000313" key="2">
    <source>
        <dbReference type="Proteomes" id="UP000023152"/>
    </source>
</evidence>
<sequence>YNQWNPFTDNHNNPIIIGRDRDKYLGVRAVIGGSNNHLLFITYYFNNISVFGLNTFRFIKHDTLPTKIGIIFHCFVSNSENVQEQEMMKTNKQNDKMLLFCKSIGLSIKYNEENNIFQFHQLSVSDNVALLHKFAYVCINDAIFFTSKSVRKYSIRENKWITFQNNLPIQLCHCVAVLNEEDNDIHIIGGRDDEKSIVSTHMKTKVRVWNPSHLVMIYLFIALIKHK</sequence>
<reference evidence="1 2" key="1">
    <citation type="journal article" date="2013" name="Curr. Biol.">
        <title>The Genome of the Foraminiferan Reticulomyxa filosa.</title>
        <authorList>
            <person name="Glockner G."/>
            <person name="Hulsmann N."/>
            <person name="Schleicher M."/>
            <person name="Noegel A.A."/>
            <person name="Eichinger L."/>
            <person name="Gallinger C."/>
            <person name="Pawlowski J."/>
            <person name="Sierra R."/>
            <person name="Euteneuer U."/>
            <person name="Pillet L."/>
            <person name="Moustafa A."/>
            <person name="Platzer M."/>
            <person name="Groth M."/>
            <person name="Szafranski K."/>
            <person name="Schliwa M."/>
        </authorList>
    </citation>
    <scope>NUCLEOTIDE SEQUENCE [LARGE SCALE GENOMIC DNA]</scope>
</reference>
<dbReference type="Proteomes" id="UP000023152">
    <property type="component" value="Unassembled WGS sequence"/>
</dbReference>
<dbReference type="EMBL" id="ASPP01021615">
    <property type="protein sequence ID" value="ETO12226.1"/>
    <property type="molecule type" value="Genomic_DNA"/>
</dbReference>
<accession>X6MEX8</accession>
<feature type="non-terminal residue" evidence="1">
    <location>
        <position position="1"/>
    </location>
</feature>
<protein>
    <submittedName>
        <fullName evidence="1">Uncharacterized protein</fullName>
    </submittedName>
</protein>
<organism evidence="1 2">
    <name type="scientific">Reticulomyxa filosa</name>
    <dbReference type="NCBI Taxonomy" id="46433"/>
    <lineage>
        <taxon>Eukaryota</taxon>
        <taxon>Sar</taxon>
        <taxon>Rhizaria</taxon>
        <taxon>Retaria</taxon>
        <taxon>Foraminifera</taxon>
        <taxon>Monothalamids</taxon>
        <taxon>Reticulomyxidae</taxon>
        <taxon>Reticulomyxa</taxon>
    </lineage>
</organism>
<dbReference type="InterPro" id="IPR011043">
    <property type="entry name" value="Gal_Oxase/kelch_b-propeller"/>
</dbReference>
<dbReference type="SUPFAM" id="SSF50965">
    <property type="entry name" value="Galactose oxidase, central domain"/>
    <property type="match status" value="1"/>
</dbReference>
<dbReference type="AlphaFoldDB" id="X6MEX8"/>
<keyword evidence="2" id="KW-1185">Reference proteome</keyword>
<name>X6MEX8_RETFI</name>
<gene>
    <name evidence="1" type="ORF">RFI_25150</name>
</gene>
<proteinExistence type="predicted"/>